<protein>
    <submittedName>
        <fullName evidence="8">Os04g0107900 protein</fullName>
    </submittedName>
</protein>
<dbReference type="SMART" id="SM00387">
    <property type="entry name" value="HATPase_c"/>
    <property type="match status" value="1"/>
</dbReference>
<evidence type="ECO:0000256" key="5">
    <source>
        <dbReference type="ARBA" id="ARBA00023186"/>
    </source>
</evidence>
<feature type="compositionally biased region" description="Acidic residues" evidence="6">
    <location>
        <begin position="226"/>
        <end position="235"/>
    </location>
</feature>
<keyword evidence="4" id="KW-0346">Stress response</keyword>
<evidence type="ECO:0000256" key="6">
    <source>
        <dbReference type="SAM" id="MobiDB-lite"/>
    </source>
</evidence>
<organism evidence="8 9">
    <name type="scientific">Oryza sativa subsp. japonica</name>
    <name type="common">Rice</name>
    <dbReference type="NCBI Taxonomy" id="39947"/>
    <lineage>
        <taxon>Eukaryota</taxon>
        <taxon>Viridiplantae</taxon>
        <taxon>Streptophyta</taxon>
        <taxon>Embryophyta</taxon>
        <taxon>Tracheophyta</taxon>
        <taxon>Spermatophyta</taxon>
        <taxon>Magnoliopsida</taxon>
        <taxon>Liliopsida</taxon>
        <taxon>Poales</taxon>
        <taxon>Poaceae</taxon>
        <taxon>BOP clade</taxon>
        <taxon>Oryzoideae</taxon>
        <taxon>Oryzeae</taxon>
        <taxon>Oryzinae</taxon>
        <taxon>Oryza</taxon>
        <taxon>Oryza sativa</taxon>
    </lineage>
</organism>
<name>A0A0P0W604_ORYSJ</name>
<dbReference type="PaxDb" id="39947-A0A0P0W604"/>
<dbReference type="InterPro" id="IPR036890">
    <property type="entry name" value="HATPase_C_sf"/>
</dbReference>
<dbReference type="AlphaFoldDB" id="A0A0P0W604"/>
<dbReference type="Gene3D" id="3.30.565.10">
    <property type="entry name" value="Histidine kinase-like ATPase, C-terminal domain"/>
    <property type="match status" value="1"/>
</dbReference>
<dbReference type="PROSITE" id="PS00298">
    <property type="entry name" value="HSP90"/>
    <property type="match status" value="1"/>
</dbReference>
<feature type="domain" description="Histidine kinase/HSP90-like ATPase" evidence="7">
    <location>
        <begin position="35"/>
        <end position="173"/>
    </location>
</feature>
<evidence type="ECO:0007829" key="10">
    <source>
        <dbReference type="PeptideAtlas" id="A0A0P0W604"/>
    </source>
</evidence>
<keyword evidence="10 11" id="KW-1267">Proteomics identification</keyword>
<dbReference type="OMA" id="SLAINWE"/>
<dbReference type="GO" id="GO:0140662">
    <property type="term" value="F:ATP-dependent protein folding chaperone"/>
    <property type="evidence" value="ECO:0007669"/>
    <property type="project" value="InterPro"/>
</dbReference>
<evidence type="ECO:0000256" key="1">
    <source>
        <dbReference type="ARBA" id="ARBA00008239"/>
    </source>
</evidence>
<dbReference type="CDD" id="cd16927">
    <property type="entry name" value="HATPase_Hsp90-like"/>
    <property type="match status" value="1"/>
</dbReference>
<dbReference type="InterPro" id="IPR003594">
    <property type="entry name" value="HATPase_dom"/>
</dbReference>
<sequence length="249" mass="27957">MAAAGDVQMAEKETFAFQAEINQLLSLIINTFYSNKEIFLRELISNSSDALDKIRFESLTDKSKLDAQPELFIRLVPYKPSKTLSIIDSGVGMTKSDLVNNLGTIARSGTKEFMEALQAGADVSMIGQFGVGFYSAYLVAEKVVVTTKHNDDEQYVWESQAGGSFTVTLDTAGERLGRGTKITLFLKDDQLEYLEERRLKDLVKKHSEFISYPIYLWSEKTTEKEISDDEDDDIDDSKGKEKEGDIEEV</sequence>
<dbReference type="STRING" id="39947.A0A0P0W604"/>
<feature type="region of interest" description="Disordered" evidence="6">
    <location>
        <begin position="223"/>
        <end position="249"/>
    </location>
</feature>
<feature type="non-terminal residue" evidence="8">
    <location>
        <position position="249"/>
    </location>
</feature>
<dbReference type="FunFam" id="3.30.565.10:FF:000012">
    <property type="entry name" value="Heat shock cognate protein"/>
    <property type="match status" value="1"/>
</dbReference>
<reference evidence="8 9" key="2">
    <citation type="journal article" date="2013" name="Plant Cell Physiol.">
        <title>Rice Annotation Project Database (RAP-DB): an integrative and interactive database for rice genomics.</title>
        <authorList>
            <person name="Sakai H."/>
            <person name="Lee S.S."/>
            <person name="Tanaka T."/>
            <person name="Numa H."/>
            <person name="Kim J."/>
            <person name="Kawahara Y."/>
            <person name="Wakimoto H."/>
            <person name="Yang C.C."/>
            <person name="Iwamoto M."/>
            <person name="Abe T."/>
            <person name="Yamada Y."/>
            <person name="Muto A."/>
            <person name="Inokuchi H."/>
            <person name="Ikemura T."/>
            <person name="Matsumoto T."/>
            <person name="Sasaki T."/>
            <person name="Itoh T."/>
        </authorList>
    </citation>
    <scope>NUCLEOTIDE SEQUENCE [LARGE SCALE GENOMIC DNA]</scope>
    <source>
        <strain evidence="9">cv. Nipponbare</strain>
    </source>
</reference>
<gene>
    <name evidence="8" type="ordered locus">Os04g0107900</name>
    <name evidence="8" type="ORF">OSNPB_040107900</name>
</gene>
<evidence type="ECO:0000256" key="3">
    <source>
        <dbReference type="ARBA" id="ARBA00022840"/>
    </source>
</evidence>
<dbReference type="Gramene" id="Os04t0107900-02">
    <property type="protein sequence ID" value="Os04t0107900-02"/>
    <property type="gene ID" value="Os04g0107900"/>
</dbReference>
<dbReference type="PRINTS" id="PR00775">
    <property type="entry name" value="HEATSHOCK90"/>
</dbReference>
<dbReference type="Pfam" id="PF00183">
    <property type="entry name" value="HSP90"/>
    <property type="match status" value="1"/>
</dbReference>
<dbReference type="SMR" id="A0A0P0W604"/>
<dbReference type="PANTHER" id="PTHR11528">
    <property type="entry name" value="HEAT SHOCK PROTEIN 90 FAMILY MEMBER"/>
    <property type="match status" value="1"/>
</dbReference>
<dbReference type="InterPro" id="IPR019805">
    <property type="entry name" value="Heat_shock_protein_90_CS"/>
</dbReference>
<evidence type="ECO:0000313" key="9">
    <source>
        <dbReference type="Proteomes" id="UP000059680"/>
    </source>
</evidence>
<keyword evidence="3" id="KW-0067">ATP-binding</keyword>
<dbReference type="InterPro" id="IPR020575">
    <property type="entry name" value="Hsp90_N"/>
</dbReference>
<evidence type="ECO:0007829" key="11">
    <source>
        <dbReference type="ProteomicsDB" id="A0A0P0W604"/>
    </source>
</evidence>
<dbReference type="InParanoid" id="A0A0P0W604"/>
<keyword evidence="5" id="KW-0143">Chaperone</keyword>
<dbReference type="GO" id="GO:0005524">
    <property type="term" value="F:ATP binding"/>
    <property type="evidence" value="ECO:0007669"/>
    <property type="project" value="UniProtKB-KW"/>
</dbReference>
<dbReference type="Pfam" id="PF13589">
    <property type="entry name" value="HATPase_c_3"/>
    <property type="match status" value="1"/>
</dbReference>
<evidence type="ECO:0000259" key="7">
    <source>
        <dbReference type="SMART" id="SM00387"/>
    </source>
</evidence>
<proteinExistence type="evidence at protein level"/>
<dbReference type="EMBL" id="AP014960">
    <property type="protein sequence ID" value="BAS87551.1"/>
    <property type="molecule type" value="Genomic_DNA"/>
</dbReference>
<accession>A0A0P0W604</accession>
<evidence type="ECO:0000313" key="8">
    <source>
        <dbReference type="EMBL" id="BAS87551.1"/>
    </source>
</evidence>
<dbReference type="SUPFAM" id="SSF55874">
    <property type="entry name" value="ATPase domain of HSP90 chaperone/DNA topoisomerase II/histidine kinase"/>
    <property type="match status" value="1"/>
</dbReference>
<evidence type="ECO:0000256" key="4">
    <source>
        <dbReference type="ARBA" id="ARBA00023016"/>
    </source>
</evidence>
<reference evidence="8 9" key="3">
    <citation type="journal article" date="2013" name="Rice">
        <title>Improvement of the Oryza sativa Nipponbare reference genome using next generation sequence and optical map data.</title>
        <authorList>
            <person name="Kawahara Y."/>
            <person name="de la Bastide M."/>
            <person name="Hamilton J.P."/>
            <person name="Kanamori H."/>
            <person name="McCombie W.R."/>
            <person name="Ouyang S."/>
            <person name="Schwartz D.C."/>
            <person name="Tanaka T."/>
            <person name="Wu J."/>
            <person name="Zhou S."/>
            <person name="Childs K.L."/>
            <person name="Davidson R.M."/>
            <person name="Lin H."/>
            <person name="Quesada-Ocampo L."/>
            <person name="Vaillancourt B."/>
            <person name="Sakai H."/>
            <person name="Lee S.S."/>
            <person name="Kim J."/>
            <person name="Numa H."/>
            <person name="Itoh T."/>
            <person name="Buell C.R."/>
            <person name="Matsumoto T."/>
        </authorList>
    </citation>
    <scope>NUCLEOTIDE SEQUENCE [LARGE SCALE GENOMIC DNA]</scope>
    <source>
        <strain evidence="9">cv. Nipponbare</strain>
    </source>
</reference>
<dbReference type="GO" id="GO:0016887">
    <property type="term" value="F:ATP hydrolysis activity"/>
    <property type="evidence" value="ECO:0007669"/>
    <property type="project" value="InterPro"/>
</dbReference>
<comment type="similarity">
    <text evidence="1">Belongs to the heat shock protein 90 family.</text>
</comment>
<keyword evidence="9" id="KW-1185">Reference proteome</keyword>
<dbReference type="InterPro" id="IPR001404">
    <property type="entry name" value="Hsp90_fam"/>
</dbReference>
<keyword evidence="2" id="KW-0547">Nucleotide-binding</keyword>
<reference evidence="9" key="1">
    <citation type="journal article" date="2005" name="Nature">
        <title>The map-based sequence of the rice genome.</title>
        <authorList>
            <consortium name="International rice genome sequencing project (IRGSP)"/>
            <person name="Matsumoto T."/>
            <person name="Wu J."/>
            <person name="Kanamori H."/>
            <person name="Katayose Y."/>
            <person name="Fujisawa M."/>
            <person name="Namiki N."/>
            <person name="Mizuno H."/>
            <person name="Yamamoto K."/>
            <person name="Antonio B.A."/>
            <person name="Baba T."/>
            <person name="Sakata K."/>
            <person name="Nagamura Y."/>
            <person name="Aoki H."/>
            <person name="Arikawa K."/>
            <person name="Arita K."/>
            <person name="Bito T."/>
            <person name="Chiden Y."/>
            <person name="Fujitsuka N."/>
            <person name="Fukunaka R."/>
            <person name="Hamada M."/>
            <person name="Harada C."/>
            <person name="Hayashi A."/>
            <person name="Hijishita S."/>
            <person name="Honda M."/>
            <person name="Hosokawa S."/>
            <person name="Ichikawa Y."/>
            <person name="Idonuma A."/>
            <person name="Iijima M."/>
            <person name="Ikeda M."/>
            <person name="Ikeno M."/>
            <person name="Ito K."/>
            <person name="Ito S."/>
            <person name="Ito T."/>
            <person name="Ito Y."/>
            <person name="Ito Y."/>
            <person name="Iwabuchi A."/>
            <person name="Kamiya K."/>
            <person name="Karasawa W."/>
            <person name="Kurita K."/>
            <person name="Katagiri S."/>
            <person name="Kikuta A."/>
            <person name="Kobayashi H."/>
            <person name="Kobayashi N."/>
            <person name="Machita K."/>
            <person name="Maehara T."/>
            <person name="Masukawa M."/>
            <person name="Mizubayashi T."/>
            <person name="Mukai Y."/>
            <person name="Nagasaki H."/>
            <person name="Nagata Y."/>
            <person name="Naito S."/>
            <person name="Nakashima M."/>
            <person name="Nakama Y."/>
            <person name="Nakamichi Y."/>
            <person name="Nakamura M."/>
            <person name="Meguro A."/>
            <person name="Negishi M."/>
            <person name="Ohta I."/>
            <person name="Ohta T."/>
            <person name="Okamoto M."/>
            <person name="Ono N."/>
            <person name="Saji S."/>
            <person name="Sakaguchi M."/>
            <person name="Sakai K."/>
            <person name="Shibata M."/>
            <person name="Shimokawa T."/>
            <person name="Song J."/>
            <person name="Takazaki Y."/>
            <person name="Terasawa K."/>
            <person name="Tsugane M."/>
            <person name="Tsuji K."/>
            <person name="Ueda S."/>
            <person name="Waki K."/>
            <person name="Yamagata H."/>
            <person name="Yamamoto M."/>
            <person name="Yamamoto S."/>
            <person name="Yamane H."/>
            <person name="Yoshiki S."/>
            <person name="Yoshihara R."/>
            <person name="Yukawa K."/>
            <person name="Zhong H."/>
            <person name="Yano M."/>
            <person name="Yuan Q."/>
            <person name="Ouyang S."/>
            <person name="Liu J."/>
            <person name="Jones K.M."/>
            <person name="Gansberger K."/>
            <person name="Moffat K."/>
            <person name="Hill J."/>
            <person name="Bera J."/>
            <person name="Fadrosh D."/>
            <person name="Jin S."/>
            <person name="Johri S."/>
            <person name="Kim M."/>
            <person name="Overton L."/>
            <person name="Reardon M."/>
            <person name="Tsitrin T."/>
            <person name="Vuong H."/>
            <person name="Weaver B."/>
            <person name="Ciecko A."/>
            <person name="Tallon L."/>
            <person name="Jackson J."/>
            <person name="Pai G."/>
            <person name="Aken S.V."/>
            <person name="Utterback T."/>
            <person name="Reidmuller S."/>
            <person name="Feldblyum T."/>
            <person name="Hsiao J."/>
            <person name="Zismann V."/>
            <person name="Iobst S."/>
            <person name="de Vazeille A.R."/>
            <person name="Buell C.R."/>
            <person name="Ying K."/>
            <person name="Li Y."/>
            <person name="Lu T."/>
            <person name="Huang Y."/>
            <person name="Zhao Q."/>
            <person name="Feng Q."/>
            <person name="Zhang L."/>
            <person name="Zhu J."/>
            <person name="Weng Q."/>
            <person name="Mu J."/>
            <person name="Lu Y."/>
            <person name="Fan D."/>
            <person name="Liu Y."/>
            <person name="Guan J."/>
            <person name="Zhang Y."/>
            <person name="Yu S."/>
            <person name="Liu X."/>
            <person name="Zhang Y."/>
            <person name="Hong G."/>
            <person name="Han B."/>
            <person name="Choisne N."/>
            <person name="Demange N."/>
            <person name="Orjeda G."/>
            <person name="Samain S."/>
            <person name="Cattolico L."/>
            <person name="Pelletier E."/>
            <person name="Couloux A."/>
            <person name="Segurens B."/>
            <person name="Wincker P."/>
            <person name="D'Hont A."/>
            <person name="Scarpelli C."/>
            <person name="Weissenbach J."/>
            <person name="Salanoubat M."/>
            <person name="Quetier F."/>
            <person name="Yu Y."/>
            <person name="Kim H.R."/>
            <person name="Rambo T."/>
            <person name="Currie J."/>
            <person name="Collura K."/>
            <person name="Luo M."/>
            <person name="Yang T."/>
            <person name="Ammiraju J.S.S."/>
            <person name="Engler F."/>
            <person name="Soderlund C."/>
            <person name="Wing R.A."/>
            <person name="Palmer L.E."/>
            <person name="de la Bastide M."/>
            <person name="Spiegel L."/>
            <person name="Nascimento L."/>
            <person name="Zutavern T."/>
            <person name="O'Shaughnessy A."/>
            <person name="Dike S."/>
            <person name="Dedhia N."/>
            <person name="Preston R."/>
            <person name="Balija V."/>
            <person name="McCombie W.R."/>
            <person name="Chow T."/>
            <person name="Chen H."/>
            <person name="Chung M."/>
            <person name="Chen C."/>
            <person name="Shaw J."/>
            <person name="Wu H."/>
            <person name="Hsiao K."/>
            <person name="Chao Y."/>
            <person name="Chu M."/>
            <person name="Cheng C."/>
            <person name="Hour A."/>
            <person name="Lee P."/>
            <person name="Lin S."/>
            <person name="Lin Y."/>
            <person name="Liou J."/>
            <person name="Liu S."/>
            <person name="Hsing Y."/>
            <person name="Raghuvanshi S."/>
            <person name="Mohanty A."/>
            <person name="Bharti A.K."/>
            <person name="Gaur A."/>
            <person name="Gupta V."/>
            <person name="Kumar D."/>
            <person name="Ravi V."/>
            <person name="Vij S."/>
            <person name="Kapur A."/>
            <person name="Khurana P."/>
            <person name="Khurana P."/>
            <person name="Khurana J.P."/>
            <person name="Tyagi A.K."/>
            <person name="Gaikwad K."/>
            <person name="Singh A."/>
            <person name="Dalal V."/>
            <person name="Srivastava S."/>
            <person name="Dixit A."/>
            <person name="Pal A.K."/>
            <person name="Ghazi I.A."/>
            <person name="Yadav M."/>
            <person name="Pandit A."/>
            <person name="Bhargava A."/>
            <person name="Sureshbabu K."/>
            <person name="Batra K."/>
            <person name="Sharma T.R."/>
            <person name="Mohapatra T."/>
            <person name="Singh N.K."/>
            <person name="Messing J."/>
            <person name="Nelson A.B."/>
            <person name="Fuks G."/>
            <person name="Kavchok S."/>
            <person name="Keizer G."/>
            <person name="Linton E."/>
            <person name="Llaca V."/>
            <person name="Song R."/>
            <person name="Tanyolac B."/>
            <person name="Young S."/>
            <person name="Ho-Il K."/>
            <person name="Hahn J.H."/>
            <person name="Sangsakoo G."/>
            <person name="Vanavichit A."/>
            <person name="de Mattos Luiz.A.T."/>
            <person name="Zimmer P.D."/>
            <person name="Malone G."/>
            <person name="Dellagostin O."/>
            <person name="de Oliveira A.C."/>
            <person name="Bevan M."/>
            <person name="Bancroft I."/>
            <person name="Minx P."/>
            <person name="Cordum H."/>
            <person name="Wilson R."/>
            <person name="Cheng Z."/>
            <person name="Jin W."/>
            <person name="Jiang J."/>
            <person name="Leong S.A."/>
            <person name="Iwama H."/>
            <person name="Gojobori T."/>
            <person name="Itoh T."/>
            <person name="Niimura Y."/>
            <person name="Fujii Y."/>
            <person name="Habara T."/>
            <person name="Sakai H."/>
            <person name="Sato Y."/>
            <person name="Wilson G."/>
            <person name="Kumar K."/>
            <person name="McCouch S."/>
            <person name="Juretic N."/>
            <person name="Hoen D."/>
            <person name="Wright S."/>
            <person name="Bruskiewich R."/>
            <person name="Bureau T."/>
            <person name="Miyao A."/>
            <person name="Hirochika H."/>
            <person name="Nishikawa T."/>
            <person name="Kadowaki K."/>
            <person name="Sugiura M."/>
            <person name="Burr B."/>
            <person name="Sasaki T."/>
        </authorList>
    </citation>
    <scope>NUCLEOTIDE SEQUENCE [LARGE SCALE GENOMIC DNA]</scope>
    <source>
        <strain evidence="9">cv. Nipponbare</strain>
    </source>
</reference>
<dbReference type="ExpressionAtlas" id="A0A0P0W604">
    <property type="expression patterns" value="baseline and differential"/>
</dbReference>
<dbReference type="Proteomes" id="UP000059680">
    <property type="component" value="Chromosome 4"/>
</dbReference>
<dbReference type="eggNOG" id="KOG0019">
    <property type="taxonomic scope" value="Eukaryota"/>
</dbReference>
<dbReference type="GO" id="GO:0051082">
    <property type="term" value="F:unfolded protein binding"/>
    <property type="evidence" value="ECO:0007669"/>
    <property type="project" value="InterPro"/>
</dbReference>
<evidence type="ECO:0000256" key="2">
    <source>
        <dbReference type="ARBA" id="ARBA00022741"/>
    </source>
</evidence>